<gene>
    <name evidence="1" type="ORF">CEXT_509671</name>
</gene>
<proteinExistence type="predicted"/>
<keyword evidence="2" id="KW-1185">Reference proteome</keyword>
<accession>A0AAV4U5M0</accession>
<organism evidence="1 2">
    <name type="scientific">Caerostris extrusa</name>
    <name type="common">Bark spider</name>
    <name type="synonym">Caerostris bankana</name>
    <dbReference type="NCBI Taxonomy" id="172846"/>
    <lineage>
        <taxon>Eukaryota</taxon>
        <taxon>Metazoa</taxon>
        <taxon>Ecdysozoa</taxon>
        <taxon>Arthropoda</taxon>
        <taxon>Chelicerata</taxon>
        <taxon>Arachnida</taxon>
        <taxon>Araneae</taxon>
        <taxon>Araneomorphae</taxon>
        <taxon>Entelegynae</taxon>
        <taxon>Araneoidea</taxon>
        <taxon>Araneidae</taxon>
        <taxon>Caerostris</taxon>
    </lineage>
</organism>
<name>A0AAV4U5M0_CAEEX</name>
<sequence>MEGDTYRGFIVPWRGIVKARRKTCKEDVFAKGAVSSSFFVARMRLVESIWLLSYNRRGVLWKSYLCSVSVISDGRRYPIGDLYHRAAELRPEERHTTRRRIFKAFHRVSFVARMPVVEFIWLLSYNRPEFLLEKLFTYDPIRPGPTV</sequence>
<evidence type="ECO:0000313" key="2">
    <source>
        <dbReference type="Proteomes" id="UP001054945"/>
    </source>
</evidence>
<dbReference type="EMBL" id="BPLR01012321">
    <property type="protein sequence ID" value="GIY53088.1"/>
    <property type="molecule type" value="Genomic_DNA"/>
</dbReference>
<protein>
    <submittedName>
        <fullName evidence="1">Uncharacterized protein</fullName>
    </submittedName>
</protein>
<dbReference type="AlphaFoldDB" id="A0AAV4U5M0"/>
<reference evidence="1 2" key="1">
    <citation type="submission" date="2021-06" db="EMBL/GenBank/DDBJ databases">
        <title>Caerostris extrusa draft genome.</title>
        <authorList>
            <person name="Kono N."/>
            <person name="Arakawa K."/>
        </authorList>
    </citation>
    <scope>NUCLEOTIDE SEQUENCE [LARGE SCALE GENOMIC DNA]</scope>
</reference>
<dbReference type="Proteomes" id="UP001054945">
    <property type="component" value="Unassembled WGS sequence"/>
</dbReference>
<evidence type="ECO:0000313" key="1">
    <source>
        <dbReference type="EMBL" id="GIY53088.1"/>
    </source>
</evidence>
<comment type="caution">
    <text evidence="1">The sequence shown here is derived from an EMBL/GenBank/DDBJ whole genome shotgun (WGS) entry which is preliminary data.</text>
</comment>